<accession>A0A1I0TGP0</accession>
<protein>
    <submittedName>
        <fullName evidence="1">Uncharacterized protein</fullName>
    </submittedName>
</protein>
<evidence type="ECO:0000313" key="1">
    <source>
        <dbReference type="EMBL" id="SFA50887.1"/>
    </source>
</evidence>
<keyword evidence="2" id="KW-1185">Reference proteome</keyword>
<reference evidence="2" key="1">
    <citation type="submission" date="2016-10" db="EMBL/GenBank/DDBJ databases">
        <authorList>
            <person name="Varghese N."/>
            <person name="Submissions S."/>
        </authorList>
    </citation>
    <scope>NUCLEOTIDE SEQUENCE [LARGE SCALE GENOMIC DNA]</scope>
    <source>
        <strain evidence="2">DSM 18130</strain>
    </source>
</reference>
<gene>
    <name evidence="1" type="ORF">SAMN04488511_109202</name>
</gene>
<dbReference type="EMBL" id="FOJM01000009">
    <property type="protein sequence ID" value="SFA50887.1"/>
    <property type="molecule type" value="Genomic_DNA"/>
</dbReference>
<dbReference type="AlphaFoldDB" id="A0A1I0TGP0"/>
<organism evidence="1 2">
    <name type="scientific">Pedobacter suwonensis</name>
    <dbReference type="NCBI Taxonomy" id="332999"/>
    <lineage>
        <taxon>Bacteria</taxon>
        <taxon>Pseudomonadati</taxon>
        <taxon>Bacteroidota</taxon>
        <taxon>Sphingobacteriia</taxon>
        <taxon>Sphingobacteriales</taxon>
        <taxon>Sphingobacteriaceae</taxon>
        <taxon>Pedobacter</taxon>
    </lineage>
</organism>
<proteinExistence type="predicted"/>
<sequence>MRSSKFILTTIFTLTTIMAFSQSPKRAIKKLGAEPVYFMDSVNVDKGELMKYDPNSIAIVTVLKGEEAMKIFGENGKDGAVYIETISFAKSRYWKYFRSKSPEYAALLPVANQDTTIQYILNDKVLDKNFEGNLALINDKVFKEIKVLNKEELQKQYGIQNKEAGVVIKSETPEDLHNGKKKF</sequence>
<evidence type="ECO:0000313" key="2">
    <source>
        <dbReference type="Proteomes" id="UP000198836"/>
    </source>
</evidence>
<name>A0A1I0TGP0_9SPHI</name>
<dbReference type="Proteomes" id="UP000198836">
    <property type="component" value="Unassembled WGS sequence"/>
</dbReference>